<organism evidence="2 3">
    <name type="scientific">Algoriphagus machipongonensis</name>
    <dbReference type="NCBI Taxonomy" id="388413"/>
    <lineage>
        <taxon>Bacteria</taxon>
        <taxon>Pseudomonadati</taxon>
        <taxon>Bacteroidota</taxon>
        <taxon>Cytophagia</taxon>
        <taxon>Cytophagales</taxon>
        <taxon>Cyclobacteriaceae</taxon>
        <taxon>Algoriphagus</taxon>
    </lineage>
</organism>
<dbReference type="HOGENOM" id="CLU_1105323_0_0_10"/>
<feature type="transmembrane region" description="Helical" evidence="1">
    <location>
        <begin position="178"/>
        <end position="198"/>
    </location>
</feature>
<feature type="transmembrane region" description="Helical" evidence="1">
    <location>
        <begin position="115"/>
        <end position="132"/>
    </location>
</feature>
<keyword evidence="1" id="KW-1133">Transmembrane helix</keyword>
<gene>
    <name evidence="2" type="ORF">ALPR1_03130</name>
</gene>
<feature type="transmembrane region" description="Helical" evidence="1">
    <location>
        <begin position="12"/>
        <end position="29"/>
    </location>
</feature>
<feature type="transmembrane region" description="Helical" evidence="1">
    <location>
        <begin position="41"/>
        <end position="63"/>
    </location>
</feature>
<dbReference type="STRING" id="388413.ALPR1_03130"/>
<keyword evidence="3" id="KW-1185">Reference proteome</keyword>
<name>A3HVM9_9BACT</name>
<feature type="transmembrane region" description="Helical" evidence="1">
    <location>
        <begin position="218"/>
        <end position="235"/>
    </location>
</feature>
<dbReference type="EMBL" id="AAXU02000001">
    <property type="protein sequence ID" value="EAZ82201.1"/>
    <property type="molecule type" value="Genomic_DNA"/>
</dbReference>
<evidence type="ECO:0008006" key="4">
    <source>
        <dbReference type="Google" id="ProtNLM"/>
    </source>
</evidence>
<keyword evidence="1" id="KW-0812">Transmembrane</keyword>
<evidence type="ECO:0000313" key="2">
    <source>
        <dbReference type="EMBL" id="EAZ82201.1"/>
    </source>
</evidence>
<reference evidence="2 3" key="1">
    <citation type="journal article" date="2011" name="J. Bacteriol.">
        <title>Complete genome sequence of Algoriphagus sp. PR1, bacterial prey of a colony-forming choanoflagellate.</title>
        <authorList>
            <person name="Alegado R.A."/>
            <person name="Ferriera S."/>
            <person name="Nusbaum C."/>
            <person name="Young S.K."/>
            <person name="Zeng Q."/>
            <person name="Imamovic A."/>
            <person name="Fairclough S.R."/>
            <person name="King N."/>
        </authorList>
    </citation>
    <scope>NUCLEOTIDE SEQUENCE [LARGE SCALE GENOMIC DNA]</scope>
    <source>
        <strain evidence="2 3">PR1</strain>
    </source>
</reference>
<dbReference type="EMBL" id="CM001023">
    <property type="protein sequence ID" value="EAZ82201.1"/>
    <property type="molecule type" value="Genomic_DNA"/>
</dbReference>
<protein>
    <recommendedName>
        <fullName evidence="4">Histidine kinase N-terminal 7TM region domain-containing protein</fullName>
    </recommendedName>
</protein>
<keyword evidence="1" id="KW-0472">Membrane</keyword>
<proteinExistence type="predicted"/>
<comment type="caution">
    <text evidence="2">The sequence shown here is derived from an EMBL/GenBank/DDBJ whole genome shotgun (WGS) entry which is preliminary data.</text>
</comment>
<dbReference type="Proteomes" id="UP000003919">
    <property type="component" value="Chromosome"/>
</dbReference>
<sequence length="252" mass="29706">MRGDFWEAFGGWYMISIDLILVIGIYYFFRLPKEKRANSFYWLPFLILTFTVFYENFGAYTLFNFEFRKAANAFLGNTKDPRYNIWIFNIANKQISTILYLFLIKSWLDPSKKIYIKWIIISFFIITQVIQFSGAEPVYLNQPIIFSIGANMILISSGLYFIGLMTNENYLSSNPLRLLSFWQMTFILFTYSLTYITSVSMMYLNTHYPQFLYSLLKIDWVMGVINLAILGLTIASPKFPGLFEKEPFYESH</sequence>
<accession>A3HVM9</accession>
<feature type="transmembrane region" description="Helical" evidence="1">
    <location>
        <begin position="144"/>
        <end position="166"/>
    </location>
</feature>
<dbReference type="AlphaFoldDB" id="A3HVM9"/>
<evidence type="ECO:0000256" key="1">
    <source>
        <dbReference type="SAM" id="Phobius"/>
    </source>
</evidence>
<feature type="transmembrane region" description="Helical" evidence="1">
    <location>
        <begin position="83"/>
        <end position="103"/>
    </location>
</feature>
<evidence type="ECO:0000313" key="3">
    <source>
        <dbReference type="Proteomes" id="UP000003919"/>
    </source>
</evidence>